<reference evidence="8 9" key="1">
    <citation type="submission" date="2010-05" db="EMBL/GenBank/DDBJ databases">
        <title>Complete sequence of Thermincola sp. JR.</title>
        <authorList>
            <consortium name="US DOE Joint Genome Institute"/>
            <person name="Lucas S."/>
            <person name="Copeland A."/>
            <person name="Lapidus A."/>
            <person name="Cheng J.-F."/>
            <person name="Bruce D."/>
            <person name="Goodwin L."/>
            <person name="Pitluck S."/>
            <person name="Chertkov O."/>
            <person name="Detter J.C."/>
            <person name="Han C."/>
            <person name="Tapia R."/>
            <person name="Land M."/>
            <person name="Hauser L."/>
            <person name="Kyrpides N."/>
            <person name="Mikhailova N."/>
            <person name="Hazen T.C."/>
            <person name="Woyke T."/>
        </authorList>
    </citation>
    <scope>NUCLEOTIDE SEQUENCE [LARGE SCALE GENOMIC DNA]</scope>
    <source>
        <strain evidence="8 9">JR</strain>
    </source>
</reference>
<feature type="transmembrane region" description="Helical" evidence="6">
    <location>
        <begin position="179"/>
        <end position="206"/>
    </location>
</feature>
<dbReference type="EMBL" id="CP002028">
    <property type="protein sequence ID" value="ADG81393.1"/>
    <property type="molecule type" value="Genomic_DNA"/>
</dbReference>
<protein>
    <submittedName>
        <fullName evidence="8">Putative sensor with HAMP domain protein</fullName>
    </submittedName>
</protein>
<evidence type="ECO:0000259" key="7">
    <source>
        <dbReference type="PROSITE" id="PS50885"/>
    </source>
</evidence>
<evidence type="ECO:0000256" key="4">
    <source>
        <dbReference type="ARBA" id="ARBA00022777"/>
    </source>
</evidence>
<dbReference type="Gene3D" id="6.10.340.10">
    <property type="match status" value="1"/>
</dbReference>
<dbReference type="KEGG" id="tjr:TherJR_0512"/>
<dbReference type="STRING" id="635013.TherJR_0512"/>
<evidence type="ECO:0000256" key="1">
    <source>
        <dbReference type="ARBA" id="ARBA00004370"/>
    </source>
</evidence>
<keyword evidence="6" id="KW-0812">Transmembrane</keyword>
<dbReference type="Gene3D" id="3.30.565.10">
    <property type="entry name" value="Histidine kinase-like ATPase, C-terminal domain"/>
    <property type="match status" value="1"/>
</dbReference>
<feature type="domain" description="HAMP" evidence="7">
    <location>
        <begin position="203"/>
        <end position="255"/>
    </location>
</feature>
<keyword evidence="3" id="KW-0808">Transferase</keyword>
<dbReference type="InterPro" id="IPR003594">
    <property type="entry name" value="HATPase_dom"/>
</dbReference>
<proteinExistence type="predicted"/>
<keyword evidence="6" id="KW-0472">Membrane</keyword>
<organism evidence="8 9">
    <name type="scientific">Thermincola potens (strain JR)</name>
    <dbReference type="NCBI Taxonomy" id="635013"/>
    <lineage>
        <taxon>Bacteria</taxon>
        <taxon>Bacillati</taxon>
        <taxon>Bacillota</taxon>
        <taxon>Clostridia</taxon>
        <taxon>Eubacteriales</taxon>
        <taxon>Thermincolaceae</taxon>
        <taxon>Thermincola</taxon>
    </lineage>
</organism>
<keyword evidence="4" id="KW-0418">Kinase</keyword>
<dbReference type="OrthoDB" id="2595312at2"/>
<evidence type="ECO:0000256" key="3">
    <source>
        <dbReference type="ARBA" id="ARBA00022679"/>
    </source>
</evidence>
<keyword evidence="9" id="KW-1185">Reference proteome</keyword>
<dbReference type="AlphaFoldDB" id="D5XB73"/>
<dbReference type="RefSeq" id="WP_013119416.1">
    <property type="nucleotide sequence ID" value="NC_014152.1"/>
</dbReference>
<evidence type="ECO:0000256" key="2">
    <source>
        <dbReference type="ARBA" id="ARBA00022553"/>
    </source>
</evidence>
<gene>
    <name evidence="8" type="ordered locus">TherJR_0512</name>
</gene>
<dbReference type="GO" id="GO:0016301">
    <property type="term" value="F:kinase activity"/>
    <property type="evidence" value="ECO:0007669"/>
    <property type="project" value="UniProtKB-KW"/>
</dbReference>
<keyword evidence="5" id="KW-0175">Coiled coil</keyword>
<dbReference type="SUPFAM" id="SSF55874">
    <property type="entry name" value="ATPase domain of HSP90 chaperone/DNA topoisomerase II/histidine kinase"/>
    <property type="match status" value="1"/>
</dbReference>
<dbReference type="SMART" id="SM00304">
    <property type="entry name" value="HAMP"/>
    <property type="match status" value="1"/>
</dbReference>
<evidence type="ECO:0000256" key="6">
    <source>
        <dbReference type="SAM" id="Phobius"/>
    </source>
</evidence>
<feature type="coiled-coil region" evidence="5">
    <location>
        <begin position="240"/>
        <end position="267"/>
    </location>
</feature>
<evidence type="ECO:0000313" key="9">
    <source>
        <dbReference type="Proteomes" id="UP000002377"/>
    </source>
</evidence>
<keyword evidence="2" id="KW-0597">Phosphoprotein</keyword>
<name>D5XB73_THEPJ</name>
<dbReference type="eggNOG" id="COG2172">
    <property type="taxonomic scope" value="Bacteria"/>
</dbReference>
<dbReference type="GO" id="GO:0016020">
    <property type="term" value="C:membrane"/>
    <property type="evidence" value="ECO:0007669"/>
    <property type="project" value="UniProtKB-SubCell"/>
</dbReference>
<keyword evidence="6" id="KW-1133">Transmembrane helix</keyword>
<dbReference type="Pfam" id="PF13581">
    <property type="entry name" value="HATPase_c_2"/>
    <property type="match status" value="1"/>
</dbReference>
<dbReference type="HOGENOM" id="CLU_633028_0_0_9"/>
<dbReference type="Proteomes" id="UP000002377">
    <property type="component" value="Chromosome"/>
</dbReference>
<evidence type="ECO:0000313" key="8">
    <source>
        <dbReference type="EMBL" id="ADG81393.1"/>
    </source>
</evidence>
<dbReference type="InterPro" id="IPR003660">
    <property type="entry name" value="HAMP_dom"/>
</dbReference>
<dbReference type="eggNOG" id="COG5000">
    <property type="taxonomic scope" value="Bacteria"/>
</dbReference>
<sequence length="433" mass="49061">MERNRIERYYYPLLINTLLVLALTGGIIGQFASYQRTIWAHFTENINEHAHELAQRFALEQRCAEQDRTLGRDHNFSREVLAHLANEHNFISTQVVAWNITSNSKILFRKKGRFASKLKKWEEFLSGPIVFFWGSRFGLRQVSDGYLMVGTGQAKVDNGLIKTEILVEANGFIREQSRIALSLAVVLSAIISILAIQFRLAIMWLYRPLEGIMDTMERISAGNLSLRVAETTGGRIRSFIRSFNNMVSELDRSRKNLESELTRTKEQHALMMQIYSDVLYSVTQGKFLLLSPDRLGDHLAGGNRLGSAKIAGPDDVQVARLYAKSIIQQLYPDYEDLKMLLVCISEASTNIVKHALTGKMIIKKLDEKTLRFIFTDRGPGMSLDKLPLMLFFKGYSTKTSLGYGFKLIFEFASRVILSTSSGGTTVIFDVSMK</sequence>
<dbReference type="PROSITE" id="PS50885">
    <property type="entry name" value="HAMP"/>
    <property type="match status" value="1"/>
</dbReference>
<feature type="transmembrane region" description="Helical" evidence="6">
    <location>
        <begin position="9"/>
        <end position="28"/>
    </location>
</feature>
<dbReference type="InterPro" id="IPR036890">
    <property type="entry name" value="HATPase_C_sf"/>
</dbReference>
<accession>D5XB73</accession>
<dbReference type="GO" id="GO:0007165">
    <property type="term" value="P:signal transduction"/>
    <property type="evidence" value="ECO:0007669"/>
    <property type="project" value="InterPro"/>
</dbReference>
<dbReference type="SUPFAM" id="SSF158472">
    <property type="entry name" value="HAMP domain-like"/>
    <property type="match status" value="1"/>
</dbReference>
<dbReference type="CDD" id="cd06225">
    <property type="entry name" value="HAMP"/>
    <property type="match status" value="1"/>
</dbReference>
<comment type="subcellular location">
    <subcellularLocation>
        <location evidence="1">Membrane</location>
    </subcellularLocation>
</comment>
<evidence type="ECO:0000256" key="5">
    <source>
        <dbReference type="SAM" id="Coils"/>
    </source>
</evidence>